<comment type="caution">
    <text evidence="2">The sequence shown here is derived from an EMBL/GenBank/DDBJ whole genome shotgun (WGS) entry which is preliminary data.</text>
</comment>
<dbReference type="AlphaFoldDB" id="A0AAV5WSW3"/>
<organism evidence="2 3">
    <name type="scientific">Pristionchus fissidentatus</name>
    <dbReference type="NCBI Taxonomy" id="1538716"/>
    <lineage>
        <taxon>Eukaryota</taxon>
        <taxon>Metazoa</taxon>
        <taxon>Ecdysozoa</taxon>
        <taxon>Nematoda</taxon>
        <taxon>Chromadorea</taxon>
        <taxon>Rhabditida</taxon>
        <taxon>Rhabditina</taxon>
        <taxon>Diplogasteromorpha</taxon>
        <taxon>Diplogasteroidea</taxon>
        <taxon>Neodiplogasteridae</taxon>
        <taxon>Pristionchus</taxon>
    </lineage>
</organism>
<sequence>MSTRSRSAAPSKAGALRNGRMRPARPSSASPAPPTKKYRGYADASVEPNGDTVESRFASISAEAQQAVAAGTERGRSKRTTTALVSKASRAYEVQKTAFRAQKAAANGKAVQKVEVVPSVEDSEEEVKENSKPEKMDETESASATGDVPAEDVSLPLEEEKKEQPRKEEEVDESEIGPLSAEEKFAAIAAAAAKAAADGTKQARSTRSTTTHNSNSSKTMKKMKKEATKKRKRN</sequence>
<feature type="non-terminal residue" evidence="2">
    <location>
        <position position="234"/>
    </location>
</feature>
<protein>
    <submittedName>
        <fullName evidence="2">Uncharacterized protein</fullName>
    </submittedName>
</protein>
<feature type="compositionally biased region" description="Basic residues" evidence="1">
    <location>
        <begin position="219"/>
        <end position="234"/>
    </location>
</feature>
<evidence type="ECO:0000313" key="2">
    <source>
        <dbReference type="EMBL" id="GMT35122.1"/>
    </source>
</evidence>
<keyword evidence="3" id="KW-1185">Reference proteome</keyword>
<dbReference type="Proteomes" id="UP001432322">
    <property type="component" value="Unassembled WGS sequence"/>
</dbReference>
<feature type="compositionally biased region" description="Basic and acidic residues" evidence="1">
    <location>
        <begin position="128"/>
        <end position="138"/>
    </location>
</feature>
<gene>
    <name evidence="2" type="ORF">PFISCL1PPCAC_26419</name>
</gene>
<dbReference type="EMBL" id="BTSY01000007">
    <property type="protein sequence ID" value="GMT35122.1"/>
    <property type="molecule type" value="Genomic_DNA"/>
</dbReference>
<evidence type="ECO:0000313" key="3">
    <source>
        <dbReference type="Proteomes" id="UP001432322"/>
    </source>
</evidence>
<feature type="region of interest" description="Disordered" evidence="1">
    <location>
        <begin position="1"/>
        <end position="52"/>
    </location>
</feature>
<feature type="region of interest" description="Disordered" evidence="1">
    <location>
        <begin position="104"/>
        <end position="234"/>
    </location>
</feature>
<feature type="compositionally biased region" description="Low complexity" evidence="1">
    <location>
        <begin position="186"/>
        <end position="218"/>
    </location>
</feature>
<evidence type="ECO:0000256" key="1">
    <source>
        <dbReference type="SAM" id="MobiDB-lite"/>
    </source>
</evidence>
<name>A0AAV5WSW3_9BILA</name>
<reference evidence="2" key="1">
    <citation type="submission" date="2023-10" db="EMBL/GenBank/DDBJ databases">
        <title>Genome assembly of Pristionchus species.</title>
        <authorList>
            <person name="Yoshida K."/>
            <person name="Sommer R.J."/>
        </authorList>
    </citation>
    <scope>NUCLEOTIDE SEQUENCE</scope>
    <source>
        <strain evidence="2">RS5133</strain>
    </source>
</reference>
<proteinExistence type="predicted"/>
<feature type="compositionally biased region" description="Basic and acidic residues" evidence="1">
    <location>
        <begin position="158"/>
        <end position="169"/>
    </location>
</feature>
<accession>A0AAV5WSW3</accession>